<name>A0A6A5BEP5_NAEFO</name>
<dbReference type="EMBL" id="VFQX01000061">
    <property type="protein sequence ID" value="KAF0973252.1"/>
    <property type="molecule type" value="Genomic_DNA"/>
</dbReference>
<reference evidence="1 2" key="1">
    <citation type="journal article" date="2019" name="Sci. Rep.">
        <title>Nanopore sequencing improves the draft genome of the human pathogenic amoeba Naegleria fowleri.</title>
        <authorList>
            <person name="Liechti N."/>
            <person name="Schurch N."/>
            <person name="Bruggmann R."/>
            <person name="Wittwer M."/>
        </authorList>
    </citation>
    <scope>NUCLEOTIDE SEQUENCE [LARGE SCALE GENOMIC DNA]</scope>
    <source>
        <strain evidence="1 2">ATCC 30894</strain>
    </source>
</reference>
<keyword evidence="2" id="KW-1185">Reference proteome</keyword>
<protein>
    <submittedName>
        <fullName evidence="1">Uncharacterized protein</fullName>
    </submittedName>
</protein>
<dbReference type="Proteomes" id="UP000444721">
    <property type="component" value="Unassembled WGS sequence"/>
</dbReference>
<dbReference type="GeneID" id="68115677"/>
<evidence type="ECO:0000313" key="1">
    <source>
        <dbReference type="EMBL" id="KAF0973252.1"/>
    </source>
</evidence>
<dbReference type="AlphaFoldDB" id="A0A6A5BEP5"/>
<comment type="caution">
    <text evidence="1">The sequence shown here is derived from an EMBL/GenBank/DDBJ whole genome shotgun (WGS) entry which is preliminary data.</text>
</comment>
<accession>A0A6A5BEP5</accession>
<proteinExistence type="predicted"/>
<dbReference type="RefSeq" id="XP_044557965.1">
    <property type="nucleotide sequence ID" value="XM_044712314.1"/>
</dbReference>
<dbReference type="VEuPathDB" id="AmoebaDB:FDP41_008459"/>
<organism evidence="1 2">
    <name type="scientific">Naegleria fowleri</name>
    <name type="common">Brain eating amoeba</name>
    <dbReference type="NCBI Taxonomy" id="5763"/>
    <lineage>
        <taxon>Eukaryota</taxon>
        <taxon>Discoba</taxon>
        <taxon>Heterolobosea</taxon>
        <taxon>Tetramitia</taxon>
        <taxon>Eutetramitia</taxon>
        <taxon>Vahlkampfiidae</taxon>
        <taxon>Naegleria</taxon>
    </lineage>
</organism>
<gene>
    <name evidence="1" type="ORF">FDP41_008459</name>
</gene>
<sequence>MSNLSKSEQQQPLNSLPSLELFRKEPSRTLKAFLKLSNIEWVQILAYGVFDQDFRECLNIFLSCKTMYEITHENDWFWKLLVHIMLWPHVKKNRGCYGSIPTMGKFIRDIDSLTVLARKTKFDTRSIKR</sequence>
<evidence type="ECO:0000313" key="2">
    <source>
        <dbReference type="Proteomes" id="UP000444721"/>
    </source>
</evidence>
<dbReference type="VEuPathDB" id="AmoebaDB:NF0033050"/>
<dbReference type="VEuPathDB" id="AmoebaDB:NfTy_093160"/>